<feature type="non-terminal residue" evidence="2">
    <location>
        <position position="257"/>
    </location>
</feature>
<keyword evidence="1" id="KW-0812">Transmembrane</keyword>
<organism evidence="2 3">
    <name type="scientific">Linum tenue</name>
    <dbReference type="NCBI Taxonomy" id="586396"/>
    <lineage>
        <taxon>Eukaryota</taxon>
        <taxon>Viridiplantae</taxon>
        <taxon>Streptophyta</taxon>
        <taxon>Embryophyta</taxon>
        <taxon>Tracheophyta</taxon>
        <taxon>Spermatophyta</taxon>
        <taxon>Magnoliopsida</taxon>
        <taxon>eudicotyledons</taxon>
        <taxon>Gunneridae</taxon>
        <taxon>Pentapetalae</taxon>
        <taxon>rosids</taxon>
        <taxon>fabids</taxon>
        <taxon>Malpighiales</taxon>
        <taxon>Linaceae</taxon>
        <taxon>Linum</taxon>
    </lineage>
</organism>
<keyword evidence="1" id="KW-1133">Transmembrane helix</keyword>
<keyword evidence="3" id="KW-1185">Reference proteome</keyword>
<evidence type="ECO:0000256" key="1">
    <source>
        <dbReference type="SAM" id="Phobius"/>
    </source>
</evidence>
<feature type="transmembrane region" description="Helical" evidence="1">
    <location>
        <begin position="228"/>
        <end position="249"/>
    </location>
</feature>
<accession>A0AAV0QQP7</accession>
<protein>
    <submittedName>
        <fullName evidence="2">Uncharacterized protein</fullName>
    </submittedName>
</protein>
<evidence type="ECO:0000313" key="2">
    <source>
        <dbReference type="EMBL" id="CAI0546637.1"/>
    </source>
</evidence>
<comment type="caution">
    <text evidence="2">The sequence shown here is derived from an EMBL/GenBank/DDBJ whole genome shotgun (WGS) entry which is preliminary data.</text>
</comment>
<keyword evidence="1" id="KW-0472">Membrane</keyword>
<gene>
    <name evidence="2" type="ORF">LITE_LOCUS44049</name>
</gene>
<dbReference type="AlphaFoldDB" id="A0AAV0QQP7"/>
<name>A0AAV0QQP7_9ROSI</name>
<proteinExistence type="predicted"/>
<reference evidence="2" key="1">
    <citation type="submission" date="2022-08" db="EMBL/GenBank/DDBJ databases">
        <authorList>
            <person name="Gutierrez-Valencia J."/>
        </authorList>
    </citation>
    <scope>NUCLEOTIDE SEQUENCE</scope>
</reference>
<evidence type="ECO:0000313" key="3">
    <source>
        <dbReference type="Proteomes" id="UP001154282"/>
    </source>
</evidence>
<sequence length="257" mass="27916">MSDQENEVQIGPVLNLVLKADIRAELNQAAAPIVRLPPDDCLVTRAAAFYRRLLLLKLKYLDLVVVDDEGQMNKIEIENLADILVVPMPELDNLEGVALLNAEKFAVEAECEEADTYLMHPGPPNVEFRAVTSYHVYLMRRVDQLETEIRLMDIPLGGGAQSIPSVNGLLNASVNSNSAGGAGVGDAQSVPSVNGPINAHLEVLPDEVPVGVEILNQNIQAHSAHSAVYGPGIFVALTVMFCSFICLMLHRFIIDKL</sequence>
<dbReference type="Proteomes" id="UP001154282">
    <property type="component" value="Unassembled WGS sequence"/>
</dbReference>
<dbReference type="EMBL" id="CAMGYJ010000010">
    <property type="protein sequence ID" value="CAI0546637.1"/>
    <property type="molecule type" value="Genomic_DNA"/>
</dbReference>